<protein>
    <recommendedName>
        <fullName evidence="7">dITP/XTP pyrophosphatase</fullName>
        <ecNumber evidence="7">3.6.1.66</ecNumber>
    </recommendedName>
    <alternativeName>
        <fullName evidence="7">Non-canonical purine NTP pyrophosphatase</fullName>
    </alternativeName>
    <alternativeName>
        <fullName evidence="7">Non-standard purine NTP pyrophosphatase</fullName>
    </alternativeName>
    <alternativeName>
        <fullName evidence="7">Nucleoside-triphosphate diphosphatase</fullName>
    </alternativeName>
    <alternativeName>
        <fullName evidence="7">Nucleoside-triphosphate pyrophosphatase</fullName>
        <shortName evidence="7">NTPase</shortName>
    </alternativeName>
</protein>
<dbReference type="Pfam" id="PF01725">
    <property type="entry name" value="Ham1p_like"/>
    <property type="match status" value="1"/>
</dbReference>
<keyword evidence="6 7" id="KW-0546">Nucleotide metabolism</keyword>
<dbReference type="PANTHER" id="PTHR11067:SF9">
    <property type="entry name" value="INOSINE TRIPHOSPHATE PYROPHOSPHATASE"/>
    <property type="match status" value="1"/>
</dbReference>
<dbReference type="CDD" id="cd00515">
    <property type="entry name" value="HAM1"/>
    <property type="match status" value="1"/>
</dbReference>
<comment type="catalytic activity">
    <reaction evidence="7">
        <text>XTP + H2O = XMP + diphosphate + H(+)</text>
        <dbReference type="Rhea" id="RHEA:28610"/>
        <dbReference type="ChEBI" id="CHEBI:15377"/>
        <dbReference type="ChEBI" id="CHEBI:15378"/>
        <dbReference type="ChEBI" id="CHEBI:33019"/>
        <dbReference type="ChEBI" id="CHEBI:57464"/>
        <dbReference type="ChEBI" id="CHEBI:61314"/>
        <dbReference type="EC" id="3.6.1.66"/>
    </reaction>
</comment>
<accession>A0ABP8ZAK0</accession>
<evidence type="ECO:0000256" key="2">
    <source>
        <dbReference type="ARBA" id="ARBA00022723"/>
    </source>
</evidence>
<keyword evidence="3 7" id="KW-0547">Nucleotide-binding</keyword>
<comment type="catalytic activity">
    <reaction evidence="7">
        <text>ITP + H2O = IMP + diphosphate + H(+)</text>
        <dbReference type="Rhea" id="RHEA:29399"/>
        <dbReference type="ChEBI" id="CHEBI:15377"/>
        <dbReference type="ChEBI" id="CHEBI:15378"/>
        <dbReference type="ChEBI" id="CHEBI:33019"/>
        <dbReference type="ChEBI" id="CHEBI:58053"/>
        <dbReference type="ChEBI" id="CHEBI:61402"/>
        <dbReference type="EC" id="3.6.1.66"/>
    </reaction>
</comment>
<dbReference type="NCBIfam" id="TIGR00042">
    <property type="entry name" value="RdgB/HAM1 family non-canonical purine NTP pyrophosphatase"/>
    <property type="match status" value="1"/>
</dbReference>
<dbReference type="RefSeq" id="WP_345313566.1">
    <property type="nucleotide sequence ID" value="NZ_BAABIE010000009.1"/>
</dbReference>
<evidence type="ECO:0000256" key="8">
    <source>
        <dbReference type="RuleBase" id="RU003781"/>
    </source>
</evidence>
<evidence type="ECO:0000256" key="6">
    <source>
        <dbReference type="ARBA" id="ARBA00023080"/>
    </source>
</evidence>
<dbReference type="InterPro" id="IPR029001">
    <property type="entry name" value="ITPase-like_fam"/>
</dbReference>
<comment type="subunit">
    <text evidence="7">Homodimer.</text>
</comment>
<feature type="binding site" evidence="7">
    <location>
        <position position="73"/>
    </location>
    <ligand>
        <name>Mg(2+)</name>
        <dbReference type="ChEBI" id="CHEBI:18420"/>
    </ligand>
</feature>
<comment type="cofactor">
    <cofactor evidence="7">
        <name>Mg(2+)</name>
        <dbReference type="ChEBI" id="CHEBI:18420"/>
    </cofactor>
    <text evidence="7">Binds 1 Mg(2+) ion per subunit.</text>
</comment>
<proteinExistence type="inferred from homology"/>
<evidence type="ECO:0000256" key="3">
    <source>
        <dbReference type="ARBA" id="ARBA00022741"/>
    </source>
</evidence>
<dbReference type="InterPro" id="IPR002637">
    <property type="entry name" value="RdgB/HAM1"/>
</dbReference>
<dbReference type="Gene3D" id="3.90.950.10">
    <property type="match status" value="1"/>
</dbReference>
<comment type="caution">
    <text evidence="7">Lacks conserved residue(s) required for the propagation of feature annotation.</text>
</comment>
<keyword evidence="2 7" id="KW-0479">Metal-binding</keyword>
<feature type="binding site" evidence="7">
    <location>
        <position position="74"/>
    </location>
    <ligand>
        <name>substrate</name>
    </ligand>
</feature>
<gene>
    <name evidence="9" type="primary">rdgB</name>
    <name evidence="9" type="ORF">GCM10023217_22470</name>
</gene>
<feature type="binding site" evidence="7">
    <location>
        <begin position="155"/>
        <end position="158"/>
    </location>
    <ligand>
        <name>substrate</name>
    </ligand>
</feature>
<comment type="catalytic activity">
    <reaction evidence="7">
        <text>dITP + H2O = dIMP + diphosphate + H(+)</text>
        <dbReference type="Rhea" id="RHEA:28342"/>
        <dbReference type="ChEBI" id="CHEBI:15377"/>
        <dbReference type="ChEBI" id="CHEBI:15378"/>
        <dbReference type="ChEBI" id="CHEBI:33019"/>
        <dbReference type="ChEBI" id="CHEBI:61194"/>
        <dbReference type="ChEBI" id="CHEBI:61382"/>
        <dbReference type="EC" id="3.6.1.66"/>
    </reaction>
</comment>
<dbReference type="EC" id="3.6.1.66" evidence="7"/>
<organism evidence="9 10">
    <name type="scientific">Gordonia alkaliphila</name>
    <dbReference type="NCBI Taxonomy" id="1053547"/>
    <lineage>
        <taxon>Bacteria</taxon>
        <taxon>Bacillati</taxon>
        <taxon>Actinomycetota</taxon>
        <taxon>Actinomycetes</taxon>
        <taxon>Mycobacteriales</taxon>
        <taxon>Gordoniaceae</taxon>
        <taxon>Gordonia</taxon>
    </lineage>
</organism>
<evidence type="ECO:0000256" key="5">
    <source>
        <dbReference type="ARBA" id="ARBA00022842"/>
    </source>
</evidence>
<comment type="caution">
    <text evidence="9">The sequence shown here is derived from an EMBL/GenBank/DDBJ whole genome shotgun (WGS) entry which is preliminary data.</text>
</comment>
<evidence type="ECO:0000256" key="1">
    <source>
        <dbReference type="ARBA" id="ARBA00008023"/>
    </source>
</evidence>
<feature type="binding site" evidence="7">
    <location>
        <position position="181"/>
    </location>
    <ligand>
        <name>substrate</name>
    </ligand>
</feature>
<dbReference type="Proteomes" id="UP001500822">
    <property type="component" value="Unassembled WGS sequence"/>
</dbReference>
<dbReference type="EMBL" id="BAABIE010000009">
    <property type="protein sequence ID" value="GAA4751266.1"/>
    <property type="molecule type" value="Genomic_DNA"/>
</dbReference>
<feature type="active site" description="Proton acceptor" evidence="7">
    <location>
        <position position="73"/>
    </location>
</feature>
<feature type="binding site" evidence="7">
    <location>
        <begin position="186"/>
        <end position="187"/>
    </location>
    <ligand>
        <name>substrate</name>
    </ligand>
</feature>
<keyword evidence="5 7" id="KW-0460">Magnesium</keyword>
<evidence type="ECO:0000313" key="9">
    <source>
        <dbReference type="EMBL" id="GAA4751266.1"/>
    </source>
</evidence>
<dbReference type="InterPro" id="IPR020922">
    <property type="entry name" value="dITP/XTP_pyrophosphatase"/>
</dbReference>
<comment type="similarity">
    <text evidence="1 7 8">Belongs to the HAM1 NTPase family.</text>
</comment>
<keyword evidence="10" id="KW-1185">Reference proteome</keyword>
<feature type="binding site" evidence="7">
    <location>
        <begin position="8"/>
        <end position="13"/>
    </location>
    <ligand>
        <name>substrate</name>
    </ligand>
</feature>
<evidence type="ECO:0000256" key="7">
    <source>
        <dbReference type="HAMAP-Rule" id="MF_01405"/>
    </source>
</evidence>
<evidence type="ECO:0000256" key="4">
    <source>
        <dbReference type="ARBA" id="ARBA00022801"/>
    </source>
</evidence>
<reference evidence="10" key="1">
    <citation type="journal article" date="2019" name="Int. J. Syst. Evol. Microbiol.">
        <title>The Global Catalogue of Microorganisms (GCM) 10K type strain sequencing project: providing services to taxonomists for standard genome sequencing and annotation.</title>
        <authorList>
            <consortium name="The Broad Institute Genomics Platform"/>
            <consortium name="The Broad Institute Genome Sequencing Center for Infectious Disease"/>
            <person name="Wu L."/>
            <person name="Ma J."/>
        </authorList>
    </citation>
    <scope>NUCLEOTIDE SEQUENCE [LARGE SCALE GENOMIC DNA]</scope>
    <source>
        <strain evidence="10">JCM 18077</strain>
    </source>
</reference>
<name>A0ABP8ZAK0_9ACTN</name>
<dbReference type="SUPFAM" id="SSF52972">
    <property type="entry name" value="ITPase-like"/>
    <property type="match status" value="1"/>
</dbReference>
<dbReference type="HAMAP" id="MF_01405">
    <property type="entry name" value="Non_canon_purine_NTPase"/>
    <property type="match status" value="1"/>
</dbReference>
<keyword evidence="4 7" id="KW-0378">Hydrolase</keyword>
<evidence type="ECO:0000313" key="10">
    <source>
        <dbReference type="Proteomes" id="UP001500822"/>
    </source>
</evidence>
<dbReference type="PANTHER" id="PTHR11067">
    <property type="entry name" value="INOSINE TRIPHOSPHATE PYROPHOSPHATASE/HAM1 PROTEIN"/>
    <property type="match status" value="1"/>
</dbReference>
<comment type="function">
    <text evidence="7">Pyrophosphatase that catalyzes the hydrolysis of nucleoside triphosphates to their monophosphate derivatives, with a high preference for the non-canonical purine nucleotides XTP (xanthosine triphosphate), dITP (deoxyinosine triphosphate) and ITP. Seems to function as a house-cleaning enzyme that removes non-canonical purine nucleotides from the nucleotide pool, thus preventing their incorporation into DNA/RNA and avoiding chromosomal lesions.</text>
</comment>
<sequence length="219" mass="22448">MTRVLLASNNAKKLAELRRVVEAAGITGLTVLGLSDVGAYPEPVEDGASFDENALIKARAGVAATGLPTLADDSGLTVDALNGMPGVLSARWSGGRGDAANNDLLLAQLRDVPAERRGAAFVSVCALVHPAGETAVARGEWRGRLVTEPRGAKGFGYDPLFIPDDDLAAGRTSAELTAAEKDSLSHRGKALAELVPVLRALANEPDSPDDADAADSAGG</sequence>